<name>A0A271VNY0_VIBMT</name>
<comment type="caution">
    <text evidence="8">The sequence shown here is derived from an EMBL/GenBank/DDBJ whole genome shotgun (WGS) entry which is preliminary data.</text>
</comment>
<dbReference type="Proteomes" id="UP000216173">
    <property type="component" value="Unassembled WGS sequence"/>
</dbReference>
<dbReference type="AlphaFoldDB" id="A0A271VNY0"/>
<feature type="domain" description="Polysaccharide chain length determinant N-terminal" evidence="7">
    <location>
        <begin position="21"/>
        <end position="75"/>
    </location>
</feature>
<sequence>MKGIDSKESCDIVKYENRRYEIDLRVVLKILWDAKTIIFAIILISFLVGSIYANKLKDVWVSNAIIIPSNPVDLAEFDELVKKYQGIIYYINANFDQRIVNDSFEYFLDKNKLFDLYVDLILSKDNIVGFSHGDSEITSKLNSVTLSRVDEDRVYFSIFDSNDENIDSLLVSYLEYSQVEAFKIIINKINQEVYSMRGLLENYLILENEKAKRLIDIEIQKSILALTVAKRSGIKKPLSNYVSASWWGVDLGEDILREKISVLKNINDMALFNESIVSLEEVIKQLEPKPALIKAEKIVTVSEISKPINKTKNKRLLVLFLSCLMGFFFGTVSVLVKKIYL</sequence>
<evidence type="ECO:0000256" key="3">
    <source>
        <dbReference type="ARBA" id="ARBA00022692"/>
    </source>
</evidence>
<keyword evidence="2" id="KW-1003">Cell membrane</keyword>
<organism evidence="8 9">
    <name type="scientific">Vibrio metoecus</name>
    <dbReference type="NCBI Taxonomy" id="1481663"/>
    <lineage>
        <taxon>Bacteria</taxon>
        <taxon>Pseudomonadati</taxon>
        <taxon>Pseudomonadota</taxon>
        <taxon>Gammaproteobacteria</taxon>
        <taxon>Vibrionales</taxon>
        <taxon>Vibrionaceae</taxon>
        <taxon>Vibrio</taxon>
    </lineage>
</organism>
<dbReference type="GO" id="GO:0005886">
    <property type="term" value="C:plasma membrane"/>
    <property type="evidence" value="ECO:0007669"/>
    <property type="project" value="UniProtKB-SubCell"/>
</dbReference>
<evidence type="ECO:0000259" key="7">
    <source>
        <dbReference type="Pfam" id="PF02706"/>
    </source>
</evidence>
<evidence type="ECO:0000313" key="8">
    <source>
        <dbReference type="EMBL" id="PAR19726.1"/>
    </source>
</evidence>
<accession>A0A271VNY0</accession>
<evidence type="ECO:0000256" key="1">
    <source>
        <dbReference type="ARBA" id="ARBA00004651"/>
    </source>
</evidence>
<feature type="transmembrane region" description="Helical" evidence="6">
    <location>
        <begin position="34"/>
        <end position="53"/>
    </location>
</feature>
<reference evidence="9" key="1">
    <citation type="submission" date="2017-07" db="EMBL/GenBank/DDBJ databases">
        <authorList>
            <person name="Boucher Y."/>
            <person name="Orata F.D."/>
        </authorList>
    </citation>
    <scope>NUCLEOTIDE SEQUENCE [LARGE SCALE GENOMIC DNA]</scope>
    <source>
        <strain evidence="9">OYP9E10</strain>
    </source>
</reference>
<dbReference type="EMBL" id="NMSH01000030">
    <property type="protein sequence ID" value="PAR19726.1"/>
    <property type="molecule type" value="Genomic_DNA"/>
</dbReference>
<keyword evidence="4 6" id="KW-1133">Transmembrane helix</keyword>
<dbReference type="Pfam" id="PF02706">
    <property type="entry name" value="Wzz"/>
    <property type="match status" value="1"/>
</dbReference>
<keyword evidence="5 6" id="KW-0472">Membrane</keyword>
<dbReference type="SUPFAM" id="SSF160355">
    <property type="entry name" value="Bacterial polysaccharide co-polymerase-like"/>
    <property type="match status" value="1"/>
</dbReference>
<proteinExistence type="predicted"/>
<dbReference type="InterPro" id="IPR003856">
    <property type="entry name" value="LPS_length_determ_N"/>
</dbReference>
<keyword evidence="3 6" id="KW-0812">Transmembrane</keyword>
<evidence type="ECO:0000256" key="2">
    <source>
        <dbReference type="ARBA" id="ARBA00022475"/>
    </source>
</evidence>
<gene>
    <name evidence="8" type="ORF">CGU03_15375</name>
</gene>
<feature type="transmembrane region" description="Helical" evidence="6">
    <location>
        <begin position="316"/>
        <end position="336"/>
    </location>
</feature>
<dbReference type="Gene3D" id="3.30.1890.10">
    <property type="entry name" value="FepE-like"/>
    <property type="match status" value="1"/>
</dbReference>
<evidence type="ECO:0000256" key="4">
    <source>
        <dbReference type="ARBA" id="ARBA00022989"/>
    </source>
</evidence>
<protein>
    <recommendedName>
        <fullName evidence="7">Polysaccharide chain length determinant N-terminal domain-containing protein</fullName>
    </recommendedName>
</protein>
<evidence type="ECO:0000313" key="9">
    <source>
        <dbReference type="Proteomes" id="UP000216173"/>
    </source>
</evidence>
<evidence type="ECO:0000256" key="5">
    <source>
        <dbReference type="ARBA" id="ARBA00023136"/>
    </source>
</evidence>
<dbReference type="RefSeq" id="WP_055044294.1">
    <property type="nucleotide sequence ID" value="NZ_LBGR01000011.1"/>
</dbReference>
<evidence type="ECO:0000256" key="6">
    <source>
        <dbReference type="SAM" id="Phobius"/>
    </source>
</evidence>
<comment type="subcellular location">
    <subcellularLocation>
        <location evidence="1">Cell membrane</location>
        <topology evidence="1">Multi-pass membrane protein</topology>
    </subcellularLocation>
</comment>